<dbReference type="EMBL" id="OK499994">
    <property type="protein sequence ID" value="UGO51262.1"/>
    <property type="molecule type" value="Genomic_DNA"/>
</dbReference>
<organism evidence="1 2">
    <name type="scientific">Bacillus phage vB_BanS_Skywalker</name>
    <dbReference type="NCBI Taxonomy" id="2894789"/>
    <lineage>
        <taxon>Viruses</taxon>
        <taxon>Duplodnaviria</taxon>
        <taxon>Heunggongvirae</taxon>
        <taxon>Uroviricota</taxon>
        <taxon>Caudoviricetes</taxon>
        <taxon>Joanripponvirinae</taxon>
        <taxon>Tsamsavirus</taxon>
        <taxon>Tsamsavirus skywalker</taxon>
    </lineage>
</organism>
<keyword evidence="2" id="KW-1185">Reference proteome</keyword>
<evidence type="ECO:0000313" key="2">
    <source>
        <dbReference type="Proteomes" id="UP000828101"/>
    </source>
</evidence>
<dbReference type="Proteomes" id="UP000828101">
    <property type="component" value="Segment"/>
</dbReference>
<name>A0AAE8YVE4_9CAUD</name>
<evidence type="ECO:0000313" key="1">
    <source>
        <dbReference type="EMBL" id="UGO51262.1"/>
    </source>
</evidence>
<proteinExistence type="predicted"/>
<reference evidence="1 2" key="1">
    <citation type="submission" date="2021-10" db="EMBL/GenBank/DDBJ databases">
        <authorList>
            <person name="James R."/>
            <person name="Lavering E.D."/>
            <person name="Fairholm J.D."/>
            <person name="Ogilvie B.H."/>
            <person name="Thurgood T.L."/>
            <person name="Hyer A."/>
            <person name="Robison R.A."/>
            <person name="Grose J.H."/>
        </authorList>
    </citation>
    <scope>NUCLEOTIDE SEQUENCE [LARGE SCALE GENOMIC DNA]</scope>
</reference>
<gene>
    <name evidence="1" type="ORF">SKYWALKER_105</name>
</gene>
<protein>
    <submittedName>
        <fullName evidence="1">Uncharacterized protein</fullName>
    </submittedName>
</protein>
<sequence length="71" mass="8999">MRWKSNKPQHHGQHRHKTKFLLFPKKIGDEWRWLERATYLQKVERIYLGYYDSKLTWEDVKWIDKEKKKKI</sequence>
<accession>A0AAE8YVE4</accession>